<name>A0A1S1NRK0_9GAMM</name>
<dbReference type="Proteomes" id="UP000322553">
    <property type="component" value="Chromosome"/>
</dbReference>
<dbReference type="InterPro" id="IPR029052">
    <property type="entry name" value="Metallo-depent_PP-like"/>
</dbReference>
<protein>
    <submittedName>
        <fullName evidence="1">Metallophosphoesterase</fullName>
    </submittedName>
</protein>
<proteinExistence type="predicted"/>
<dbReference type="OrthoDB" id="5296354at2"/>
<keyword evidence="2" id="KW-1185">Reference proteome</keyword>
<dbReference type="GO" id="GO:0016791">
    <property type="term" value="F:phosphatase activity"/>
    <property type="evidence" value="ECO:0007669"/>
    <property type="project" value="TreeGrafter"/>
</dbReference>
<evidence type="ECO:0000313" key="1">
    <source>
        <dbReference type="EMBL" id="QEL11057.1"/>
    </source>
</evidence>
<dbReference type="KEGG" id="kuy:FY550_07885"/>
<organism evidence="1 2">
    <name type="scientific">Kushneria phosphatilytica</name>
    <dbReference type="NCBI Taxonomy" id="657387"/>
    <lineage>
        <taxon>Bacteria</taxon>
        <taxon>Pseudomonadati</taxon>
        <taxon>Pseudomonadota</taxon>
        <taxon>Gammaproteobacteria</taxon>
        <taxon>Oceanospirillales</taxon>
        <taxon>Halomonadaceae</taxon>
        <taxon>Kushneria</taxon>
    </lineage>
</organism>
<dbReference type="GO" id="GO:0005737">
    <property type="term" value="C:cytoplasm"/>
    <property type="evidence" value="ECO:0007669"/>
    <property type="project" value="TreeGrafter"/>
</dbReference>
<dbReference type="PANTHER" id="PTHR42850">
    <property type="entry name" value="METALLOPHOSPHOESTERASE"/>
    <property type="match status" value="1"/>
</dbReference>
<dbReference type="GO" id="GO:0110154">
    <property type="term" value="P:RNA decapping"/>
    <property type="evidence" value="ECO:0007669"/>
    <property type="project" value="TreeGrafter"/>
</dbReference>
<evidence type="ECO:0000313" key="2">
    <source>
        <dbReference type="Proteomes" id="UP000322553"/>
    </source>
</evidence>
<dbReference type="SUPFAM" id="SSF56300">
    <property type="entry name" value="Metallo-dependent phosphatases"/>
    <property type="match status" value="1"/>
</dbReference>
<sequence>MIERFAPNDVGHDYVVGDIHGYYDVLMTSLERLEFDRSCDRLFCVGDLIDRGPQSVQCLELVREPWFFAVRGNHELMAKRALFENEWGMWLHNGGAWSKEYDRVALRTTLAECMMQMPWAMEVPLPDGRRIGIVHAEPPEDWNHIESCDRQALVWSRNRIQSGDTTPVQHIDAVIVGHTPVEQPRVLGNVRYIDIGVFLSNRLVVERVTDALAQTASASG</sequence>
<dbReference type="EMBL" id="CP043420">
    <property type="protein sequence ID" value="QEL11057.1"/>
    <property type="molecule type" value="Genomic_DNA"/>
</dbReference>
<dbReference type="AlphaFoldDB" id="A0A1S1NRK0"/>
<gene>
    <name evidence="1" type="ORF">FY550_07885</name>
</gene>
<dbReference type="Pfam" id="PF00149">
    <property type="entry name" value="Metallophos"/>
    <property type="match status" value="1"/>
</dbReference>
<dbReference type="InterPro" id="IPR006186">
    <property type="entry name" value="Ser/Thr-sp_prot-phosphatase"/>
</dbReference>
<dbReference type="InterPro" id="IPR050126">
    <property type="entry name" value="Ap4A_hydrolase"/>
</dbReference>
<dbReference type="Gene3D" id="3.60.21.10">
    <property type="match status" value="1"/>
</dbReference>
<reference evidence="1 2" key="1">
    <citation type="submission" date="2019-08" db="EMBL/GenBank/DDBJ databases">
        <title>Complete genome sequence of Kushneria sp. YCWA18, a halophilic phosphate-solubilizing bacterium isolated from Daqiao saltern in China.</title>
        <authorList>
            <person name="Du G.-X."/>
            <person name="Qu L.-Y."/>
        </authorList>
    </citation>
    <scope>NUCLEOTIDE SEQUENCE [LARGE SCALE GENOMIC DNA]</scope>
    <source>
        <strain evidence="1 2">YCWA18</strain>
    </source>
</reference>
<dbReference type="RefSeq" id="WP_070977421.1">
    <property type="nucleotide sequence ID" value="NZ_CP043420.1"/>
</dbReference>
<accession>A0A1S1NRK0</accession>
<dbReference type="PANTHER" id="PTHR42850:SF10">
    <property type="entry name" value="SERINE_THREONINE-PROTEIN PHOSPHATASE 1"/>
    <property type="match status" value="1"/>
</dbReference>
<dbReference type="GO" id="GO:0008803">
    <property type="term" value="F:bis(5'-nucleosyl)-tetraphosphatase (symmetrical) activity"/>
    <property type="evidence" value="ECO:0007669"/>
    <property type="project" value="TreeGrafter"/>
</dbReference>
<dbReference type="PROSITE" id="PS00125">
    <property type="entry name" value="SER_THR_PHOSPHATASE"/>
    <property type="match status" value="1"/>
</dbReference>
<dbReference type="InterPro" id="IPR004843">
    <property type="entry name" value="Calcineurin-like_PHP"/>
</dbReference>
<dbReference type="STRING" id="657387.BH688_04130"/>